<dbReference type="Pfam" id="PF16347">
    <property type="entry name" value="SGSH_C"/>
    <property type="match status" value="1"/>
</dbReference>
<keyword evidence="6" id="KW-1185">Reference proteome</keyword>
<dbReference type="InterPro" id="IPR036514">
    <property type="entry name" value="SGNH_hydro_sf"/>
</dbReference>
<evidence type="ECO:0000259" key="4">
    <source>
        <dbReference type="Pfam" id="PF16347"/>
    </source>
</evidence>
<dbReference type="PANTHER" id="PTHR43108">
    <property type="entry name" value="N-ACETYLGLUCOSAMINE-6-SULFATASE FAMILY MEMBER"/>
    <property type="match status" value="1"/>
</dbReference>
<dbReference type="SUPFAM" id="SSF52266">
    <property type="entry name" value="SGNH hydrolase"/>
    <property type="match status" value="1"/>
</dbReference>
<dbReference type="CDD" id="cd16031">
    <property type="entry name" value="G6S_like"/>
    <property type="match status" value="1"/>
</dbReference>
<dbReference type="PROSITE" id="PS00149">
    <property type="entry name" value="SULFATASE_2"/>
    <property type="match status" value="1"/>
</dbReference>
<dbReference type="InterPro" id="IPR017850">
    <property type="entry name" value="Alkaline_phosphatase_core_sf"/>
</dbReference>
<dbReference type="Pfam" id="PF13472">
    <property type="entry name" value="Lipase_GDSL_2"/>
    <property type="match status" value="1"/>
</dbReference>
<proteinExistence type="inferred from homology"/>
<dbReference type="Gene3D" id="3.40.50.1110">
    <property type="entry name" value="SGNH hydrolase"/>
    <property type="match status" value="1"/>
</dbReference>
<reference evidence="5" key="1">
    <citation type="submission" date="2021-11" db="EMBL/GenBank/DDBJ databases">
        <title>Genome sequence.</title>
        <authorList>
            <person name="Sun Q."/>
        </authorList>
    </citation>
    <scope>NUCLEOTIDE SEQUENCE</scope>
    <source>
        <strain evidence="5">JC740</strain>
    </source>
</reference>
<evidence type="ECO:0000256" key="2">
    <source>
        <dbReference type="ARBA" id="ARBA00022801"/>
    </source>
</evidence>
<dbReference type="PROSITE" id="PS00523">
    <property type="entry name" value="SULFATASE_1"/>
    <property type="match status" value="1"/>
</dbReference>
<dbReference type="SUPFAM" id="SSF53649">
    <property type="entry name" value="Alkaline phosphatase-like"/>
    <property type="match status" value="1"/>
</dbReference>
<dbReference type="CDD" id="cd01820">
    <property type="entry name" value="PAF_acetylesterase_like"/>
    <property type="match status" value="1"/>
</dbReference>
<evidence type="ECO:0000256" key="1">
    <source>
        <dbReference type="ARBA" id="ARBA00008779"/>
    </source>
</evidence>
<comment type="caution">
    <text evidence="5">The sequence shown here is derived from an EMBL/GenBank/DDBJ whole genome shotgun (WGS) entry which is preliminary data.</text>
</comment>
<gene>
    <name evidence="5" type="ORF">LOC71_12185</name>
</gene>
<feature type="domain" description="N-sulphoglucosamine sulphohydrolase C-terminal" evidence="4">
    <location>
        <begin position="405"/>
        <end position="557"/>
    </location>
</feature>
<evidence type="ECO:0000259" key="3">
    <source>
        <dbReference type="Pfam" id="PF13472"/>
    </source>
</evidence>
<dbReference type="InterPro" id="IPR024607">
    <property type="entry name" value="Sulfatase_CS"/>
</dbReference>
<comment type="similarity">
    <text evidence="1">Belongs to the sulfatase family.</text>
</comment>
<dbReference type="Proteomes" id="UP001430306">
    <property type="component" value="Unassembled WGS sequence"/>
</dbReference>
<organism evidence="5 6">
    <name type="scientific">Rhodopirellula halodulae</name>
    <dbReference type="NCBI Taxonomy" id="2894198"/>
    <lineage>
        <taxon>Bacteria</taxon>
        <taxon>Pseudomonadati</taxon>
        <taxon>Planctomycetota</taxon>
        <taxon>Planctomycetia</taxon>
        <taxon>Pirellulales</taxon>
        <taxon>Pirellulaceae</taxon>
        <taxon>Rhodopirellula</taxon>
    </lineage>
</organism>
<dbReference type="InterPro" id="IPR013830">
    <property type="entry name" value="SGNH_hydro"/>
</dbReference>
<keyword evidence="2" id="KW-0378">Hydrolase</keyword>
<evidence type="ECO:0000313" key="5">
    <source>
        <dbReference type="EMBL" id="MCC9643036.1"/>
    </source>
</evidence>
<evidence type="ECO:0000313" key="6">
    <source>
        <dbReference type="Proteomes" id="UP001430306"/>
    </source>
</evidence>
<dbReference type="Gene3D" id="3.40.720.10">
    <property type="entry name" value="Alkaline Phosphatase, subunit A"/>
    <property type="match status" value="1"/>
</dbReference>
<feature type="domain" description="SGNH hydrolase-type esterase" evidence="3">
    <location>
        <begin position="597"/>
        <end position="762"/>
    </location>
</feature>
<dbReference type="InterPro" id="IPR032506">
    <property type="entry name" value="SGSH_C"/>
</dbReference>
<dbReference type="RefSeq" id="WP_230273983.1">
    <property type="nucleotide sequence ID" value="NZ_JAJKFW010000023.1"/>
</dbReference>
<protein>
    <submittedName>
        <fullName evidence="5">Sulfatase-like hydrolase/transferase</fullName>
    </submittedName>
</protein>
<accession>A0ABS8NHK8</accession>
<name>A0ABS8NHK8_9BACT</name>
<sequence length="776" mass="88329">MIHTPGLRSFEPPHRLSSLSPVFKSFARKRIPLKARLPFKAQRDTVKVSLIALTLVCGLVATNTVAAQDAKQKRPNIVFVFSDDHALQAIGAYGSKINQTPNLDRIANEGAVFHNSFCANSICGPSRACILTGKHSHINGFLRNGNRFDGTQMTFPKLLQDVGYQTALIGKWHLGTDPVGFDHWEILPGQGNYYNPDFIQMDGSRKRYTGYVTDIITNNTLDWLKNQRDADEPFVLMCQHKAPHRNWSPPPRHFNLYEGVEIPEPDSLFDDYSGRTKLLNESEMSLERHFYWGHDMKFHGESLFPEHFLARLGNGEYRRMNDEQKAEWDAAYEPENQKLIADMQAGKMSSKDVTKWKYQRYMKDYLGCVQAVDDSVGELLAYLDESGLAENTIVIYSSDQGFYLGEHGWYDKRWMFEESLRMPFLIRWPGVIDPGTQSTAMIQNIDYAPTFLEIAGAEIPESIQGRSMVSMMHDDCRTSTTWRDAIYYAYYENAAVHMVPVHDGVRTDRYKLMFFPRGRQWNLFDLEKDPQEMQSVHDDPAYEAILAGLQKRYYDLRDLYDVNTAVIPATRGDEPGWQKRNASMNKLAKTAKPKLAFIGDSITQGWEGRGKQVWADNYAQYDAINLGIGGDRTEHIIWRLTHGNLGKIKPEVAVLMIGTNNTGHFMQDPTQIADGVEEILDILRERLPNTKVVLQAILPRGKSELDLQRLNNIAVNDRIANFADGEHVVYVDLGDHFLNEDGTIDPAIMPDYLHLSERGYEIWAEALAPTLESLGL</sequence>
<dbReference type="PANTHER" id="PTHR43108:SF6">
    <property type="entry name" value="N-SULPHOGLUCOSAMINE SULPHOHYDROLASE"/>
    <property type="match status" value="1"/>
</dbReference>
<dbReference type="EMBL" id="JAJKFW010000023">
    <property type="protein sequence ID" value="MCC9643036.1"/>
    <property type="molecule type" value="Genomic_DNA"/>
</dbReference>